<accession>A0A1G4SHX5</accession>
<dbReference type="InterPro" id="IPR051120">
    <property type="entry name" value="ABC_AA/LPS_Transport"/>
</dbReference>
<organism evidence="5 6">
    <name type="scientific">Ancylobacter rudongensis</name>
    <dbReference type="NCBI Taxonomy" id="177413"/>
    <lineage>
        <taxon>Bacteria</taxon>
        <taxon>Pseudomonadati</taxon>
        <taxon>Pseudomonadota</taxon>
        <taxon>Alphaproteobacteria</taxon>
        <taxon>Hyphomicrobiales</taxon>
        <taxon>Xanthobacteraceae</taxon>
        <taxon>Ancylobacter</taxon>
    </lineage>
</organism>
<dbReference type="GO" id="GO:0005524">
    <property type="term" value="F:ATP binding"/>
    <property type="evidence" value="ECO:0007669"/>
    <property type="project" value="UniProtKB-KW"/>
</dbReference>
<evidence type="ECO:0000256" key="2">
    <source>
        <dbReference type="ARBA" id="ARBA00022741"/>
    </source>
</evidence>
<evidence type="ECO:0000259" key="4">
    <source>
        <dbReference type="PROSITE" id="PS50893"/>
    </source>
</evidence>
<dbReference type="RefSeq" id="WP_091439321.1">
    <property type="nucleotide sequence ID" value="NZ_FMTP01000003.1"/>
</dbReference>
<keyword evidence="1" id="KW-0813">Transport</keyword>
<sequence length="255" mass="27574">MPMLQTQGLNKRFGGLHVTNNVDLTLQAGEVHCLIGPNGAGKSTLFRLILGEHLPSSGTILFGGEDITSLKPFQRIRRGMSVKFQVPGIFKALSVRQNLEIAMQHHYDPAVLGEEIDKLLAFLNLTADATRLAGNLSHGQKQWLEIGMAISLKPRLLLLDEPTAGMSPEETHATGEMVKRLNAQGMTVLAVEHDMAFVRQVAQQVTVLHLGKVFAQGSIDEIVANEDVAAIYLGQTTAHETAHETAHATTGAPHA</sequence>
<dbReference type="STRING" id="177413.SAMN05660859_2231"/>
<dbReference type="PANTHER" id="PTHR45772">
    <property type="entry name" value="CONSERVED COMPONENT OF ABC TRANSPORTER FOR NATURAL AMINO ACIDS-RELATED"/>
    <property type="match status" value="1"/>
</dbReference>
<dbReference type="SUPFAM" id="SSF52540">
    <property type="entry name" value="P-loop containing nucleoside triphosphate hydrolases"/>
    <property type="match status" value="1"/>
</dbReference>
<dbReference type="InterPro" id="IPR003439">
    <property type="entry name" value="ABC_transporter-like_ATP-bd"/>
</dbReference>
<protein>
    <submittedName>
        <fullName evidence="5">Branched-chain amino acid transport system ATP-binding protein</fullName>
    </submittedName>
</protein>
<dbReference type="PROSITE" id="PS50893">
    <property type="entry name" value="ABC_TRANSPORTER_2"/>
    <property type="match status" value="1"/>
</dbReference>
<dbReference type="Proteomes" id="UP000198889">
    <property type="component" value="Unassembled WGS sequence"/>
</dbReference>
<evidence type="ECO:0000256" key="3">
    <source>
        <dbReference type="ARBA" id="ARBA00022840"/>
    </source>
</evidence>
<dbReference type="EMBL" id="FMTP01000003">
    <property type="protein sequence ID" value="SCW68783.1"/>
    <property type="molecule type" value="Genomic_DNA"/>
</dbReference>
<keyword evidence="3 5" id="KW-0067">ATP-binding</keyword>
<dbReference type="AlphaFoldDB" id="A0A1G4SHX5"/>
<dbReference type="InterPro" id="IPR027417">
    <property type="entry name" value="P-loop_NTPase"/>
</dbReference>
<dbReference type="Pfam" id="PF00005">
    <property type="entry name" value="ABC_tran"/>
    <property type="match status" value="1"/>
</dbReference>
<name>A0A1G4SHX5_9HYPH</name>
<keyword evidence="6" id="KW-1185">Reference proteome</keyword>
<dbReference type="GO" id="GO:0016887">
    <property type="term" value="F:ATP hydrolysis activity"/>
    <property type="evidence" value="ECO:0007669"/>
    <property type="project" value="InterPro"/>
</dbReference>
<evidence type="ECO:0000313" key="6">
    <source>
        <dbReference type="Proteomes" id="UP000198889"/>
    </source>
</evidence>
<feature type="domain" description="ABC transporter" evidence="4">
    <location>
        <begin position="4"/>
        <end position="235"/>
    </location>
</feature>
<dbReference type="PANTHER" id="PTHR45772:SF8">
    <property type="entry name" value="HIGH-AFFINITY BRANCHED-CHAIN AMINO ACID TRANSPORT ATP-BINDING PROTEIN"/>
    <property type="match status" value="1"/>
</dbReference>
<dbReference type="CDD" id="cd03219">
    <property type="entry name" value="ABC_Mj1267_LivG_branched"/>
    <property type="match status" value="1"/>
</dbReference>
<proteinExistence type="predicted"/>
<evidence type="ECO:0000313" key="5">
    <source>
        <dbReference type="EMBL" id="SCW68783.1"/>
    </source>
</evidence>
<dbReference type="GO" id="GO:0005886">
    <property type="term" value="C:plasma membrane"/>
    <property type="evidence" value="ECO:0007669"/>
    <property type="project" value="TreeGrafter"/>
</dbReference>
<reference evidence="6" key="1">
    <citation type="submission" date="2016-10" db="EMBL/GenBank/DDBJ databases">
        <authorList>
            <person name="Varghese N."/>
            <person name="Submissions S."/>
        </authorList>
    </citation>
    <scope>NUCLEOTIDE SEQUENCE [LARGE SCALE GENOMIC DNA]</scope>
    <source>
        <strain evidence="6">CGMCC 1.1761</strain>
    </source>
</reference>
<dbReference type="Gene3D" id="3.40.50.300">
    <property type="entry name" value="P-loop containing nucleotide triphosphate hydrolases"/>
    <property type="match status" value="1"/>
</dbReference>
<evidence type="ECO:0000256" key="1">
    <source>
        <dbReference type="ARBA" id="ARBA00022448"/>
    </source>
</evidence>
<dbReference type="InterPro" id="IPR003593">
    <property type="entry name" value="AAA+_ATPase"/>
</dbReference>
<gene>
    <name evidence="5" type="ORF">SAMN05660859_2231</name>
</gene>
<keyword evidence="2" id="KW-0547">Nucleotide-binding</keyword>
<dbReference type="SMART" id="SM00382">
    <property type="entry name" value="AAA"/>
    <property type="match status" value="1"/>
</dbReference>